<dbReference type="EMBL" id="DVJS01000268">
    <property type="protein sequence ID" value="HIS98475.1"/>
    <property type="molecule type" value="Genomic_DNA"/>
</dbReference>
<evidence type="ECO:0000256" key="2">
    <source>
        <dbReference type="SAM" id="SignalP"/>
    </source>
</evidence>
<reference evidence="3" key="1">
    <citation type="submission" date="2020-10" db="EMBL/GenBank/DDBJ databases">
        <authorList>
            <person name="Gilroy R."/>
        </authorList>
    </citation>
    <scope>NUCLEOTIDE SEQUENCE</scope>
    <source>
        <strain evidence="3">ChiHecec3B27-6122</strain>
    </source>
</reference>
<name>A0A9D1G6V4_9FIRM</name>
<organism evidence="3 4">
    <name type="scientific">Candidatus Scatomorpha pullistercoris</name>
    <dbReference type="NCBI Taxonomy" id="2840929"/>
    <lineage>
        <taxon>Bacteria</taxon>
        <taxon>Bacillati</taxon>
        <taxon>Bacillota</taxon>
        <taxon>Clostridia</taxon>
        <taxon>Eubacteriales</taxon>
        <taxon>Candidatus Scatomorpha</taxon>
    </lineage>
</organism>
<feature type="signal peptide" evidence="2">
    <location>
        <begin position="1"/>
        <end position="19"/>
    </location>
</feature>
<dbReference type="PROSITE" id="PS51257">
    <property type="entry name" value="PROKAR_LIPOPROTEIN"/>
    <property type="match status" value="1"/>
</dbReference>
<dbReference type="Proteomes" id="UP000886876">
    <property type="component" value="Unassembled WGS sequence"/>
</dbReference>
<feature type="region of interest" description="Disordered" evidence="1">
    <location>
        <begin position="30"/>
        <end position="50"/>
    </location>
</feature>
<accession>A0A9D1G6V4</accession>
<proteinExistence type="predicted"/>
<evidence type="ECO:0000313" key="4">
    <source>
        <dbReference type="Proteomes" id="UP000886876"/>
    </source>
</evidence>
<protein>
    <submittedName>
        <fullName evidence="3">Uncharacterized protein</fullName>
    </submittedName>
</protein>
<dbReference type="AlphaFoldDB" id="A0A9D1G6V4"/>
<evidence type="ECO:0000256" key="1">
    <source>
        <dbReference type="SAM" id="MobiDB-lite"/>
    </source>
</evidence>
<evidence type="ECO:0000313" key="3">
    <source>
        <dbReference type="EMBL" id="HIS98475.1"/>
    </source>
</evidence>
<sequence length="179" mass="18533">MKAIIVSLAAALIALMLLAACGTETAVVSMPPADTEAPSDAPTEAPAESGDMDTLNECLALLGMDDETAKDALGGGEENFAADGETLIGRLYATELFGEKVEPSTMYDGDGRVIAVSIYLSGEKAEPYVESLTAAYGEPDEASDGASSESGATWQIWKTDAGQIKLIQSYGLCSLELAP</sequence>
<comment type="caution">
    <text evidence="3">The sequence shown here is derived from an EMBL/GenBank/DDBJ whole genome shotgun (WGS) entry which is preliminary data.</text>
</comment>
<gene>
    <name evidence="3" type="ORF">IAD42_10915</name>
</gene>
<keyword evidence="2" id="KW-0732">Signal</keyword>
<feature type="chain" id="PRO_5038584847" evidence="2">
    <location>
        <begin position="20"/>
        <end position="179"/>
    </location>
</feature>
<reference evidence="3" key="2">
    <citation type="journal article" date="2021" name="PeerJ">
        <title>Extensive microbial diversity within the chicken gut microbiome revealed by metagenomics and culture.</title>
        <authorList>
            <person name="Gilroy R."/>
            <person name="Ravi A."/>
            <person name="Getino M."/>
            <person name="Pursley I."/>
            <person name="Horton D.L."/>
            <person name="Alikhan N.F."/>
            <person name="Baker D."/>
            <person name="Gharbi K."/>
            <person name="Hall N."/>
            <person name="Watson M."/>
            <person name="Adriaenssens E.M."/>
            <person name="Foster-Nyarko E."/>
            <person name="Jarju S."/>
            <person name="Secka A."/>
            <person name="Antonio M."/>
            <person name="Oren A."/>
            <person name="Chaudhuri R.R."/>
            <person name="La Ragione R."/>
            <person name="Hildebrand F."/>
            <person name="Pallen M.J."/>
        </authorList>
    </citation>
    <scope>NUCLEOTIDE SEQUENCE</scope>
    <source>
        <strain evidence="3">ChiHecec3B27-6122</strain>
    </source>
</reference>